<sequence>MNARIEAELGLLRLHYDEAEYVHTGGLHWFRVGPLRTPENWSPDAIPAVFSVTEGHPGAVPYGFYVPADLTFNGKPPSEHPAPHQPPFAGKWRFLSWQAVGWRPTADISTGSNLWGWVRSFVQRLREGQ</sequence>
<name>A0A239PPV3_9PROT</name>
<dbReference type="AlphaFoldDB" id="A0A239PPV3"/>
<evidence type="ECO:0000313" key="1">
    <source>
        <dbReference type="EMBL" id="SNT71936.1"/>
    </source>
</evidence>
<dbReference type="OrthoDB" id="512401at2"/>
<organism evidence="1 2">
    <name type="scientific">Amphiplicatus metriothermophilus</name>
    <dbReference type="NCBI Taxonomy" id="1519374"/>
    <lineage>
        <taxon>Bacteria</taxon>
        <taxon>Pseudomonadati</taxon>
        <taxon>Pseudomonadota</taxon>
        <taxon>Alphaproteobacteria</taxon>
        <taxon>Parvularculales</taxon>
        <taxon>Parvularculaceae</taxon>
        <taxon>Amphiplicatus</taxon>
    </lineage>
</organism>
<evidence type="ECO:0000313" key="2">
    <source>
        <dbReference type="Proteomes" id="UP000198346"/>
    </source>
</evidence>
<dbReference type="RefSeq" id="WP_089411483.1">
    <property type="nucleotide sequence ID" value="NZ_FZQA01000002.1"/>
</dbReference>
<accession>A0A239PPV3</accession>
<evidence type="ECO:0008006" key="3">
    <source>
        <dbReference type="Google" id="ProtNLM"/>
    </source>
</evidence>
<reference evidence="1 2" key="1">
    <citation type="submission" date="2017-07" db="EMBL/GenBank/DDBJ databases">
        <authorList>
            <person name="Sun Z.S."/>
            <person name="Albrecht U."/>
            <person name="Echele G."/>
            <person name="Lee C.C."/>
        </authorList>
    </citation>
    <scope>NUCLEOTIDE SEQUENCE [LARGE SCALE GENOMIC DNA]</scope>
    <source>
        <strain evidence="1 2">CGMCC 1.12710</strain>
    </source>
</reference>
<keyword evidence="2" id="KW-1185">Reference proteome</keyword>
<dbReference type="Proteomes" id="UP000198346">
    <property type="component" value="Unassembled WGS sequence"/>
</dbReference>
<gene>
    <name evidence="1" type="ORF">SAMN06297382_0957</name>
</gene>
<dbReference type="EMBL" id="FZQA01000002">
    <property type="protein sequence ID" value="SNT71936.1"/>
    <property type="molecule type" value="Genomic_DNA"/>
</dbReference>
<proteinExistence type="predicted"/>
<protein>
    <recommendedName>
        <fullName evidence="3">E2 family protein E</fullName>
    </recommendedName>
</protein>